<keyword evidence="1" id="KW-1133">Transmembrane helix</keyword>
<protein>
    <submittedName>
        <fullName evidence="2">(malaria parasite P. vivax) hypothetical protein</fullName>
    </submittedName>
</protein>
<name>A0A8S4HEX5_PLAVI</name>
<feature type="transmembrane region" description="Helical" evidence="1">
    <location>
        <begin position="195"/>
        <end position="223"/>
    </location>
</feature>
<evidence type="ECO:0000313" key="3">
    <source>
        <dbReference type="Proteomes" id="UP000779233"/>
    </source>
</evidence>
<organism evidence="2 3">
    <name type="scientific">Plasmodium vivax</name>
    <name type="common">malaria parasite P. vivax</name>
    <dbReference type="NCBI Taxonomy" id="5855"/>
    <lineage>
        <taxon>Eukaryota</taxon>
        <taxon>Sar</taxon>
        <taxon>Alveolata</taxon>
        <taxon>Apicomplexa</taxon>
        <taxon>Aconoidasida</taxon>
        <taxon>Haemosporida</taxon>
        <taxon>Plasmodiidae</taxon>
        <taxon>Plasmodium</taxon>
        <taxon>Plasmodium (Plasmodium)</taxon>
    </lineage>
</organism>
<dbReference type="InterPro" id="IPR022139">
    <property type="entry name" value="Fam-L/Fam-M-like_plasmodium"/>
</dbReference>
<proteinExistence type="predicted"/>
<evidence type="ECO:0000313" key="2">
    <source>
        <dbReference type="EMBL" id="CAG9482286.1"/>
    </source>
</evidence>
<reference evidence="2" key="1">
    <citation type="submission" date="2021-09" db="EMBL/GenBank/DDBJ databases">
        <authorList>
            <consortium name="Pathogen Informatics"/>
        </authorList>
    </citation>
    <scope>NUCLEOTIDE SEQUENCE</scope>
    <source>
        <strain evidence="2">PvW1</strain>
    </source>
</reference>
<dbReference type="Proteomes" id="UP000779233">
    <property type="component" value="Unassembled WGS sequence"/>
</dbReference>
<dbReference type="AlphaFoldDB" id="A0A8S4HEX5"/>
<comment type="caution">
    <text evidence="2">The sequence shown here is derived from an EMBL/GenBank/DDBJ whole genome shotgun (WGS) entry which is preliminary data.</text>
</comment>
<gene>
    <name evidence="2" type="ORF">PVW1_040008900</name>
</gene>
<feature type="transmembrane region" description="Helical" evidence="1">
    <location>
        <begin position="6"/>
        <end position="23"/>
    </location>
</feature>
<dbReference type="EMBL" id="CAJZCX010000013">
    <property type="protein sequence ID" value="CAG9482286.1"/>
    <property type="molecule type" value="Genomic_DNA"/>
</dbReference>
<feature type="transmembrane region" description="Helical" evidence="1">
    <location>
        <begin position="158"/>
        <end position="183"/>
    </location>
</feature>
<keyword evidence="1" id="KW-0812">Transmembrane</keyword>
<accession>A0A8S4HEX5</accession>
<dbReference type="Pfam" id="PF12420">
    <property type="entry name" value="DUF3671"/>
    <property type="match status" value="1"/>
</dbReference>
<keyword evidence="1" id="KW-0472">Membrane</keyword>
<sequence length="238" mass="28379">MNKLYLIFFFNIVSLVFLTWISHGDNEVGNQNIYINIKYNKSKTWILRHDRLLTNYDTQSEIEEINIKENLKELEENNKLKDITDSSEIYEKIKKFTSNSMHNYIKNLEHGYPNKKGLKRLDCLYEKKMFNEMYKLDKIAGHRKGKNSYFKKVVWKRYGLRFVILLLFILFGIVTPICCYFGDDASSSVEGYRKYFVSYMLGINGAIYLPLIIAFLYFIIYILSKVGKYKRLKNKYCK</sequence>
<evidence type="ECO:0000256" key="1">
    <source>
        <dbReference type="SAM" id="Phobius"/>
    </source>
</evidence>
<dbReference type="VEuPathDB" id="PlasmoDB:PVPAM_110060700"/>